<sequence>MLYSTSRSRISLAGPS</sequence>
<proteinExistence type="predicted"/>
<evidence type="ECO:0000313" key="1">
    <source>
        <dbReference type="EMBL" id="JAE06986.1"/>
    </source>
</evidence>
<name>A0A0A9FA08_ARUDO</name>
<organism evidence="1">
    <name type="scientific">Arundo donax</name>
    <name type="common">Giant reed</name>
    <name type="synonym">Donax arundinaceus</name>
    <dbReference type="NCBI Taxonomy" id="35708"/>
    <lineage>
        <taxon>Eukaryota</taxon>
        <taxon>Viridiplantae</taxon>
        <taxon>Streptophyta</taxon>
        <taxon>Embryophyta</taxon>
        <taxon>Tracheophyta</taxon>
        <taxon>Spermatophyta</taxon>
        <taxon>Magnoliopsida</taxon>
        <taxon>Liliopsida</taxon>
        <taxon>Poales</taxon>
        <taxon>Poaceae</taxon>
        <taxon>PACMAD clade</taxon>
        <taxon>Arundinoideae</taxon>
        <taxon>Arundineae</taxon>
        <taxon>Arundo</taxon>
    </lineage>
</organism>
<dbReference type="EMBL" id="GBRH01190910">
    <property type="protein sequence ID" value="JAE06986.1"/>
    <property type="molecule type" value="Transcribed_RNA"/>
</dbReference>
<dbReference type="AlphaFoldDB" id="A0A0A9FA08"/>
<protein>
    <submittedName>
        <fullName evidence="1">Uncharacterized protein</fullName>
    </submittedName>
</protein>
<reference evidence="1" key="1">
    <citation type="submission" date="2014-09" db="EMBL/GenBank/DDBJ databases">
        <authorList>
            <person name="Magalhaes I.L.F."/>
            <person name="Oliveira U."/>
            <person name="Santos F.R."/>
            <person name="Vidigal T.H.D.A."/>
            <person name="Brescovit A.D."/>
            <person name="Santos A.J."/>
        </authorList>
    </citation>
    <scope>NUCLEOTIDE SEQUENCE</scope>
    <source>
        <tissue evidence="1">Shoot tissue taken approximately 20 cm above the soil surface</tissue>
    </source>
</reference>
<accession>A0A0A9FA08</accession>
<reference evidence="1" key="2">
    <citation type="journal article" date="2015" name="Data Brief">
        <title>Shoot transcriptome of the giant reed, Arundo donax.</title>
        <authorList>
            <person name="Barrero R.A."/>
            <person name="Guerrero F.D."/>
            <person name="Moolhuijzen P."/>
            <person name="Goolsby J.A."/>
            <person name="Tidwell J."/>
            <person name="Bellgard S.E."/>
            <person name="Bellgard M.I."/>
        </authorList>
    </citation>
    <scope>NUCLEOTIDE SEQUENCE</scope>
    <source>
        <tissue evidence="1">Shoot tissue taken approximately 20 cm above the soil surface</tissue>
    </source>
</reference>